<keyword evidence="1" id="KW-0489">Methyltransferase</keyword>
<organism evidence="1">
    <name type="scientific">Tanacetum cinerariifolium</name>
    <name type="common">Dalmatian daisy</name>
    <name type="synonym">Chrysanthemum cinerariifolium</name>
    <dbReference type="NCBI Taxonomy" id="118510"/>
    <lineage>
        <taxon>Eukaryota</taxon>
        <taxon>Viridiplantae</taxon>
        <taxon>Streptophyta</taxon>
        <taxon>Embryophyta</taxon>
        <taxon>Tracheophyta</taxon>
        <taxon>Spermatophyta</taxon>
        <taxon>Magnoliopsida</taxon>
        <taxon>eudicotyledons</taxon>
        <taxon>Gunneridae</taxon>
        <taxon>Pentapetalae</taxon>
        <taxon>asterids</taxon>
        <taxon>campanulids</taxon>
        <taxon>Asterales</taxon>
        <taxon>Asteraceae</taxon>
        <taxon>Asteroideae</taxon>
        <taxon>Anthemideae</taxon>
        <taxon>Anthemidinae</taxon>
        <taxon>Tanacetum</taxon>
    </lineage>
</organism>
<dbReference type="Gene3D" id="3.30.930.10">
    <property type="entry name" value="Bira Bifunctional Protein, Domain 2"/>
    <property type="match status" value="2"/>
</dbReference>
<protein>
    <submittedName>
        <fullName evidence="1">Lysine-specific demethylase JMJ25-like</fullName>
    </submittedName>
</protein>
<gene>
    <name evidence="1" type="ORF">Tci_014605</name>
</gene>
<dbReference type="InterPro" id="IPR045864">
    <property type="entry name" value="aa-tRNA-synth_II/BPL/LPL"/>
</dbReference>
<dbReference type="GO" id="GO:0003723">
    <property type="term" value="F:RNA binding"/>
    <property type="evidence" value="ECO:0007669"/>
    <property type="project" value="TreeGrafter"/>
</dbReference>
<dbReference type="GO" id="GO:0032543">
    <property type="term" value="P:mitochondrial translation"/>
    <property type="evidence" value="ECO:0007669"/>
    <property type="project" value="TreeGrafter"/>
</dbReference>
<dbReference type="AlphaFoldDB" id="A0A6L2K1L4"/>
<evidence type="ECO:0000313" key="1">
    <source>
        <dbReference type="EMBL" id="GEU42627.1"/>
    </source>
</evidence>
<dbReference type="Gene3D" id="2.60.120.650">
    <property type="entry name" value="Cupin"/>
    <property type="match status" value="1"/>
</dbReference>
<dbReference type="GO" id="GO:0032259">
    <property type="term" value="P:methylation"/>
    <property type="evidence" value="ECO:0007669"/>
    <property type="project" value="UniProtKB-KW"/>
</dbReference>
<proteinExistence type="predicted"/>
<dbReference type="EMBL" id="BKCJ010001595">
    <property type="protein sequence ID" value="GEU42627.1"/>
    <property type="molecule type" value="Genomic_DNA"/>
</dbReference>
<dbReference type="PANTHER" id="PTHR11476">
    <property type="entry name" value="HISTIDYL-TRNA SYNTHETASE"/>
    <property type="match status" value="1"/>
</dbReference>
<accession>A0A6L2K1L4</accession>
<comment type="caution">
    <text evidence="1">The sequence shown here is derived from an EMBL/GenBank/DDBJ whole genome shotgun (WGS) entry which is preliminary data.</text>
</comment>
<dbReference type="PANTHER" id="PTHR11476:SF7">
    <property type="entry name" value="HISTIDINE--TRNA LIGASE"/>
    <property type="match status" value="1"/>
</dbReference>
<dbReference type="SUPFAM" id="SSF55681">
    <property type="entry name" value="Class II aaRS and biotin synthetases"/>
    <property type="match status" value="1"/>
</dbReference>
<keyword evidence="1" id="KW-0808">Transferase</keyword>
<name>A0A6L2K1L4_TANCI</name>
<dbReference type="GO" id="GO:0004821">
    <property type="term" value="F:histidine-tRNA ligase activity"/>
    <property type="evidence" value="ECO:0007669"/>
    <property type="project" value="TreeGrafter"/>
</dbReference>
<dbReference type="GO" id="GO:0008168">
    <property type="term" value="F:methyltransferase activity"/>
    <property type="evidence" value="ECO:0007669"/>
    <property type="project" value="UniProtKB-KW"/>
</dbReference>
<dbReference type="GO" id="GO:0005829">
    <property type="term" value="C:cytosol"/>
    <property type="evidence" value="ECO:0007669"/>
    <property type="project" value="TreeGrafter"/>
</dbReference>
<dbReference type="GO" id="GO:0006427">
    <property type="term" value="P:histidyl-tRNA aminoacylation"/>
    <property type="evidence" value="ECO:0007669"/>
    <property type="project" value="TreeGrafter"/>
</dbReference>
<sequence>MKVVVPSGISGDMKEDDRGSCCAFRRHGGWQQKKCMNRMCSKDLTGFFSSLDFTFESLGEGSWQRAKICLYNLVKDELFPNLDESFNEVILIRVEEVVADGVGAKPDKKKEKKKKALRKGIVVLIHFIKDIRSVTSNIDASSLLEKLSNGFHSLLDLKDASFDLLLQKVKEFVISNESRRLPKGTRDFSEEHIVREKAFSIITNVFKRHNAMPLDNPICELRETLTGKYDEDSKLIYDLAYQIRLNHQKLMDGMLDIRGVPSQKNRTICLSIDKLDKQTFEQIKKELIDEKGLNTETVEKIGLYVKLRGHPLELFKNLKKKEACFLQVENKHVEAPAADDLALWMFTEAVEIALMFSVYLVVGNSMKGIYMVVIEILKTLRPVDENPYARYCGTRKLMKMKLPLNWTKDLEENEKEVVCSSCFTKSSDFDSSYCAISDGNDKNEGENEDLYFSMKQDHKDKNLEHFTKYWVKDQPLIIRDAIKSESKLNWDPIFIIVLYLERSAQSREEKAWKVKTCSNRFKDETGRQQIFTGGKTHANVCHEKLKFKVWLSSEIFREHFPSYYDDVMHALPLEQYTNPLTGILNLATNLPPESQNINLGPFIHILYCRLKDL</sequence>
<dbReference type="GO" id="GO:0005739">
    <property type="term" value="C:mitochondrion"/>
    <property type="evidence" value="ECO:0007669"/>
    <property type="project" value="TreeGrafter"/>
</dbReference>
<reference evidence="1" key="1">
    <citation type="journal article" date="2019" name="Sci. Rep.">
        <title>Draft genome of Tanacetum cinerariifolium, the natural source of mosquito coil.</title>
        <authorList>
            <person name="Yamashiro T."/>
            <person name="Shiraishi A."/>
            <person name="Satake H."/>
            <person name="Nakayama K."/>
        </authorList>
    </citation>
    <scope>NUCLEOTIDE SEQUENCE</scope>
</reference>